<organism evidence="2 3">
    <name type="scientific">Puccinia triticina</name>
    <dbReference type="NCBI Taxonomy" id="208348"/>
    <lineage>
        <taxon>Eukaryota</taxon>
        <taxon>Fungi</taxon>
        <taxon>Dikarya</taxon>
        <taxon>Basidiomycota</taxon>
        <taxon>Pucciniomycotina</taxon>
        <taxon>Pucciniomycetes</taxon>
        <taxon>Pucciniales</taxon>
        <taxon>Pucciniaceae</taxon>
        <taxon>Puccinia</taxon>
    </lineage>
</organism>
<evidence type="ECO:0000256" key="1">
    <source>
        <dbReference type="SAM" id="MobiDB-lite"/>
    </source>
</evidence>
<evidence type="ECO:0000313" key="3">
    <source>
        <dbReference type="Proteomes" id="UP001164743"/>
    </source>
</evidence>
<dbReference type="EMBL" id="CP110432">
    <property type="protein sequence ID" value="WAQ90215.1"/>
    <property type="molecule type" value="Genomic_DNA"/>
</dbReference>
<sequence>MSANLRSTSNALKDASLATNKETEPTPNPQTEGPTDPVADQGGQSQPAAKQPTAPKPKPPKKQTKTSGTPKDPAPDNPDAPAEETLTIDREKGLQMVLGTKHIIDVNNPNTEVAKDKMSRAERL</sequence>
<name>A0ABY7D2I5_9BASI</name>
<gene>
    <name evidence="2" type="ORF">PtA15_12A201</name>
</gene>
<accession>A0ABY7D2I5</accession>
<evidence type="ECO:0000313" key="2">
    <source>
        <dbReference type="EMBL" id="WAQ90215.1"/>
    </source>
</evidence>
<proteinExistence type="predicted"/>
<feature type="region of interest" description="Disordered" evidence="1">
    <location>
        <begin position="1"/>
        <end position="92"/>
    </location>
</feature>
<feature type="compositionally biased region" description="Polar residues" evidence="1">
    <location>
        <begin position="1"/>
        <end position="11"/>
    </location>
</feature>
<dbReference type="Proteomes" id="UP001164743">
    <property type="component" value="Chromosome 12A"/>
</dbReference>
<reference evidence="2" key="1">
    <citation type="submission" date="2022-10" db="EMBL/GenBank/DDBJ databases">
        <title>Puccinia triticina Genome sequencing and assembly.</title>
        <authorList>
            <person name="Li C."/>
        </authorList>
    </citation>
    <scope>NUCLEOTIDE SEQUENCE</scope>
    <source>
        <strain evidence="2">Pt15</strain>
    </source>
</reference>
<protein>
    <submittedName>
        <fullName evidence="2">Uncharacterized protein</fullName>
    </submittedName>
</protein>
<dbReference type="GeneID" id="77802683"/>
<dbReference type="RefSeq" id="XP_053025770.1">
    <property type="nucleotide sequence ID" value="XM_053161788.1"/>
</dbReference>
<keyword evidence="3" id="KW-1185">Reference proteome</keyword>